<evidence type="ECO:0000259" key="5">
    <source>
        <dbReference type="Pfam" id="PF25458"/>
    </source>
</evidence>
<keyword evidence="7" id="KW-1185">Reference proteome</keyword>
<dbReference type="InterPro" id="IPR011989">
    <property type="entry name" value="ARM-like"/>
</dbReference>
<dbReference type="Pfam" id="PF25458">
    <property type="entry name" value="INTS4_C"/>
    <property type="match status" value="1"/>
</dbReference>
<evidence type="ECO:0000259" key="4">
    <source>
        <dbReference type="Pfam" id="PF24493"/>
    </source>
</evidence>
<feature type="domain" description="INTS4 8 helical bundle" evidence="4">
    <location>
        <begin position="591"/>
        <end position="770"/>
    </location>
</feature>
<feature type="region of interest" description="Disordered" evidence="3">
    <location>
        <begin position="318"/>
        <end position="338"/>
    </location>
</feature>
<dbReference type="GO" id="GO:0016180">
    <property type="term" value="P:snRNA processing"/>
    <property type="evidence" value="ECO:0007669"/>
    <property type="project" value="TreeGrafter"/>
</dbReference>
<evidence type="ECO:0000256" key="2">
    <source>
        <dbReference type="ARBA" id="ARBA00023242"/>
    </source>
</evidence>
<evidence type="ECO:0000313" key="7">
    <source>
        <dbReference type="Proteomes" id="UP001186944"/>
    </source>
</evidence>
<dbReference type="InterPro" id="IPR057412">
    <property type="entry name" value="INTS4_C"/>
</dbReference>
<protein>
    <recommendedName>
        <fullName evidence="8">Integrator complex subunit 4</fullName>
    </recommendedName>
</protein>
<dbReference type="PANTHER" id="PTHR20938">
    <property type="entry name" value="INTEGRATOR COMPLEX SUBUNIT 4"/>
    <property type="match status" value="1"/>
</dbReference>
<reference evidence="6" key="1">
    <citation type="submission" date="2019-08" db="EMBL/GenBank/DDBJ databases">
        <title>The improved chromosome-level genome for the pearl oyster Pinctada fucata martensii using PacBio sequencing and Hi-C.</title>
        <authorList>
            <person name="Zheng Z."/>
        </authorList>
    </citation>
    <scope>NUCLEOTIDE SEQUENCE</scope>
    <source>
        <strain evidence="6">ZZ-2019</strain>
        <tissue evidence="6">Adductor muscle</tissue>
    </source>
</reference>
<dbReference type="InterPro" id="IPR056235">
    <property type="entry name" value="INTS4_8HBD"/>
</dbReference>
<dbReference type="Gene3D" id="1.25.10.10">
    <property type="entry name" value="Leucine-rich Repeat Variant"/>
    <property type="match status" value="2"/>
</dbReference>
<evidence type="ECO:0000256" key="1">
    <source>
        <dbReference type="ARBA" id="ARBA00004123"/>
    </source>
</evidence>
<feature type="domain" description="Integrator complex subunit 4/Protein SIEL C-terminal Ig-like" evidence="5">
    <location>
        <begin position="782"/>
        <end position="864"/>
    </location>
</feature>
<comment type="caution">
    <text evidence="6">The sequence shown here is derived from an EMBL/GenBank/DDBJ whole genome shotgun (WGS) entry which is preliminary data.</text>
</comment>
<dbReference type="EMBL" id="VSWD01000008">
    <property type="protein sequence ID" value="KAK3095169.1"/>
    <property type="molecule type" value="Genomic_DNA"/>
</dbReference>
<organism evidence="6 7">
    <name type="scientific">Pinctada imbricata</name>
    <name type="common">Atlantic pearl-oyster</name>
    <name type="synonym">Pinctada martensii</name>
    <dbReference type="NCBI Taxonomy" id="66713"/>
    <lineage>
        <taxon>Eukaryota</taxon>
        <taxon>Metazoa</taxon>
        <taxon>Spiralia</taxon>
        <taxon>Lophotrochozoa</taxon>
        <taxon>Mollusca</taxon>
        <taxon>Bivalvia</taxon>
        <taxon>Autobranchia</taxon>
        <taxon>Pteriomorphia</taxon>
        <taxon>Pterioida</taxon>
        <taxon>Pterioidea</taxon>
        <taxon>Pteriidae</taxon>
        <taxon>Pinctada</taxon>
    </lineage>
</organism>
<dbReference type="Pfam" id="PF24493">
    <property type="entry name" value="INTS4_8HBD"/>
    <property type="match status" value="1"/>
</dbReference>
<name>A0AA88YA07_PINIB</name>
<dbReference type="Proteomes" id="UP001186944">
    <property type="component" value="Unassembled WGS sequence"/>
</dbReference>
<dbReference type="InterPro" id="IPR016024">
    <property type="entry name" value="ARM-type_fold"/>
</dbReference>
<dbReference type="GO" id="GO:0032039">
    <property type="term" value="C:integrator complex"/>
    <property type="evidence" value="ECO:0007669"/>
    <property type="project" value="TreeGrafter"/>
</dbReference>
<comment type="subcellular location">
    <subcellularLocation>
        <location evidence="1">Nucleus</location>
    </subcellularLocation>
</comment>
<dbReference type="SUPFAM" id="SSF48371">
    <property type="entry name" value="ARM repeat"/>
    <property type="match status" value="2"/>
</dbReference>
<evidence type="ECO:0000256" key="3">
    <source>
        <dbReference type="SAM" id="MobiDB-lite"/>
    </source>
</evidence>
<accession>A0AA88YA07</accession>
<evidence type="ECO:0000313" key="6">
    <source>
        <dbReference type="EMBL" id="KAK3095169.1"/>
    </source>
</evidence>
<sequence>MAALLKKRAVAQFSQVIQEEPKPVKRLRLIQKPPQTEVNLDLQGVTSSHEALNRLLRFEDSLNEGANISANTVRELLDHYHHEKESLVRSKVAQILGKLGKFQQFNKENLIEDVMMLLNGEKSHKVLSSLIFCLQTLGSTLHEASDIHSQIIAVAEKHVSNPDHRVRCRCLELIGCLGGRPHTANQAHDSDVSTSCQSVLTSFCQDQDPRVRSSAFAAMLQFHQRSLSLPLTVYKQACQALDDDFEDVRLSAVKLIWVLCQIYPESMVPVSAKKTESEDEIRLVDDGFAKICNMVNDISVRVRVEASNLLRKTSAHERAREHYQSGEWSTGQKWADDAPKEELNPENISLMNIGACGAFVHGTEDEFLEVRNSALDSLCELAAQSASFANQSQDSIIDMFNDEIESVRQNAINSLRKLNNYITLREDQLEIILGVLQDYSTTTRESLRDMLCDMTLATKECLSKCIGGLLDNLRRYPQDRVSIWKCMKNLGQHHPHLTLPLVPELLCLHPYFDTPEPDMDDPAYISVLTLVFNAAISSNTMLTMFEDHTWRHYHYLRDFMPDLIPELNVKSTKSSTDEEEKEKGSHSSEVFLQKCLRQLTSIDRMDLTAAQSMLQVMVRDLEQLSTLDERSGSSAECLINHEGMHCSSSISDSLVLSTVDKIFTLVQKLEHLFLGLGSEELALVQQTRVKAQTIHLLTKMTADPTRCNKLKDRFIKQLHNLKTFLSTNEIPPDSCAAFLFSVLSELEDGKISDFLRHLQRAVSMITPSSFVLQNDIRKISTVINEPTGVSDNPVKFTAGLTVAVPLEVVLENVSTISQVRIQVKYPDQETQVTIPPQKDFHKLGPLKHRLLSQVILTHAQWSDMKFLGVFLIAYLLCGVQCNFFDDLKHAASSVGHSIGQAASAVGDQVKHYGGQALQSALDTLTTDGVHQLVSAGLSAAGTAALTALVGKREMSKVDQAVTILKQDAATLEKVLHGYSADLQHVYNNIHSMEFLRHDPQKFLADIGVLKSRYESVLDNLAKNFQAKMSQLQSHDKRRGLLDGLASAFQKTVDGFKQTFGGVAGTMQGGGNDLLSNVFGHLSSLSQNLGTSLSGLKETGAQLLAQGQEHLQSLGQTAGTSVDQVHTGVLGAAKQVVDTVLHPQN</sequence>
<keyword evidence="2" id="KW-0539">Nucleus</keyword>
<gene>
    <name evidence="6" type="ORF">FSP39_010995</name>
</gene>
<dbReference type="PANTHER" id="PTHR20938:SF0">
    <property type="entry name" value="INTEGRATOR COMPLEX SUBUNIT 4"/>
    <property type="match status" value="1"/>
</dbReference>
<proteinExistence type="predicted"/>
<dbReference type="AlphaFoldDB" id="A0AA88YA07"/>
<evidence type="ECO:0008006" key="8">
    <source>
        <dbReference type="Google" id="ProtNLM"/>
    </source>
</evidence>